<dbReference type="NCBIfam" id="TIGR01494">
    <property type="entry name" value="ATPase_P-type"/>
    <property type="match status" value="1"/>
</dbReference>
<feature type="transmembrane region" description="Helical" evidence="11">
    <location>
        <begin position="840"/>
        <end position="858"/>
    </location>
</feature>
<evidence type="ECO:0000256" key="2">
    <source>
        <dbReference type="ARBA" id="ARBA00006024"/>
    </source>
</evidence>
<evidence type="ECO:0000256" key="11">
    <source>
        <dbReference type="RuleBase" id="RU362081"/>
    </source>
</evidence>
<dbReference type="RefSeq" id="WP_268149320.1">
    <property type="nucleotide sequence ID" value="NZ_JAPPUW010000006.1"/>
</dbReference>
<dbReference type="Gene3D" id="3.40.1110.10">
    <property type="entry name" value="Calcium-transporting ATPase, cytoplasmic domain N"/>
    <property type="match status" value="1"/>
</dbReference>
<dbReference type="Proteomes" id="UP001152766">
    <property type="component" value="Unassembled WGS sequence"/>
</dbReference>
<feature type="compositionally biased region" description="Basic and acidic residues" evidence="12">
    <location>
        <begin position="186"/>
        <end position="241"/>
    </location>
</feature>
<dbReference type="PROSITE" id="PS00154">
    <property type="entry name" value="ATPASE_E1_E2"/>
    <property type="match status" value="1"/>
</dbReference>
<evidence type="ECO:0000256" key="5">
    <source>
        <dbReference type="ARBA" id="ARBA00022741"/>
    </source>
</evidence>
<keyword evidence="9 11" id="KW-1133">Transmembrane helix</keyword>
<evidence type="ECO:0000256" key="9">
    <source>
        <dbReference type="ARBA" id="ARBA00022989"/>
    </source>
</evidence>
<dbReference type="InterPro" id="IPR023298">
    <property type="entry name" value="ATPase_P-typ_TM_dom_sf"/>
</dbReference>
<reference evidence="14" key="1">
    <citation type="submission" date="2019-02" db="EMBL/GenBank/DDBJ databases">
        <title>Draft genome of the type strain Pelomonas aquatica CCUG 52575T.</title>
        <authorList>
            <person name="Gomila M."/>
            <person name="Lalucat J."/>
        </authorList>
    </citation>
    <scope>NUCLEOTIDE SEQUENCE</scope>
    <source>
        <strain evidence="14">CCUG 52575</strain>
    </source>
</reference>
<comment type="similarity">
    <text evidence="2 11">Belongs to the cation transport ATPase (P-type) (TC 3.A.3) family. Type IB subfamily.</text>
</comment>
<name>A0A9X4LF04_9BURK</name>
<dbReference type="SFLD" id="SFLDS00003">
    <property type="entry name" value="Haloacid_Dehalogenase"/>
    <property type="match status" value="1"/>
</dbReference>
<dbReference type="PANTHER" id="PTHR43079">
    <property type="entry name" value="PROBABLE CADMIUM/ZINC-TRANSPORTING ATPASE HMA1"/>
    <property type="match status" value="1"/>
</dbReference>
<keyword evidence="15" id="KW-1185">Reference proteome</keyword>
<keyword evidence="5 11" id="KW-0547">Nucleotide-binding</keyword>
<evidence type="ECO:0000256" key="12">
    <source>
        <dbReference type="SAM" id="MobiDB-lite"/>
    </source>
</evidence>
<evidence type="ECO:0000256" key="1">
    <source>
        <dbReference type="ARBA" id="ARBA00004141"/>
    </source>
</evidence>
<feature type="region of interest" description="Disordered" evidence="12">
    <location>
        <begin position="170"/>
        <end position="241"/>
    </location>
</feature>
<evidence type="ECO:0000256" key="3">
    <source>
        <dbReference type="ARBA" id="ARBA00022692"/>
    </source>
</evidence>
<dbReference type="Gene3D" id="3.40.50.1000">
    <property type="entry name" value="HAD superfamily/HAD-like"/>
    <property type="match status" value="1"/>
</dbReference>
<evidence type="ECO:0000256" key="6">
    <source>
        <dbReference type="ARBA" id="ARBA00022840"/>
    </source>
</evidence>
<sequence length="904" mass="95832">MSESQKLRLDLPLVLPGIHGTDDPCVKRLQDKLVGRPGIDEAHVTGVPEGRPQLCVHYDPNVISLGRLRELITSEGLSLTDRFSHILGRVNLPMHARFAQRVAEQLRTLDGVIEADVSPGGVVRIELDRTRIDEAKLHQRLTSLDITTDKGIGASKVFAPGQNFQPVAAATVGSSQATAKDPNAANDEHAGHDHSDHDHDPKASHDHRDEGKGRPHKHDEKGHAGHSHDNGEKGGEHSHEHGGLFGEKTELIFAFLSGAFLLAGWLFGRAGTSPEWLPTACYVVSYFFGGFYTVREAIENLRAKRFEIDTLMLVAAAGAAALGSWGEGALLLFLFSLGHSLEHYAMGRARRAIEALAKLAPDTATVRRDSKTEVVPLEQLQVGDVVVVKPNERLPADGVVVVGTSSVNQAPVTGESVPVDKRPVEDGKAAIGNFERVAAENRVFAGTINGAGAMDVMVARKSDQSTMARVIKMVTEAEAQRSPTQQFTEKFERIFVPSVLALVGLLLCAGFVIDEPFSQTFYRAMAVLVAASPCALAISVPSAVLSGVARAARGGVLVKGGGPLENLGTLTSIAFDKTGTLTEGKPKLIDVVPAQGVPEEELLAVALAVEEHSDHPLAAAIVTGAKERLGDKANLVQASDVKSITGRGVQAQLGGDTVHIGKPVLFTELPDSKVPAAVDEANKKLVADGRTTMIVRKGSQFLGVIGVMDTPRPVAGEVMAELRKLGIERLIMISGDNQKVAEAVAQTVGLTEARGDLMPEQKVEEIKKLRTEHGKVAMVGDGVNDAPAMANATVGIAMGAAGSDVALETADVALMADDLAQLPFAVGLSRSTSRVIKQNLWVSLGVVAVLIPSTIMGLSIGTAVIFHEGSTLLVVFNALRLLAYKPFDKSTKVAEAAKPAELKA</sequence>
<proteinExistence type="inferred from homology"/>
<evidence type="ECO:0000313" key="15">
    <source>
        <dbReference type="Proteomes" id="UP001152766"/>
    </source>
</evidence>
<dbReference type="NCBIfam" id="TIGR01525">
    <property type="entry name" value="ATPase-IB_hvy"/>
    <property type="match status" value="1"/>
</dbReference>
<dbReference type="GO" id="GO:0019829">
    <property type="term" value="F:ATPase-coupled monoatomic cation transmembrane transporter activity"/>
    <property type="evidence" value="ECO:0007669"/>
    <property type="project" value="InterPro"/>
</dbReference>
<evidence type="ECO:0000256" key="4">
    <source>
        <dbReference type="ARBA" id="ARBA00022723"/>
    </source>
</evidence>
<accession>A0A9X4LF04</accession>
<dbReference type="InterPro" id="IPR044492">
    <property type="entry name" value="P_typ_ATPase_HD_dom"/>
</dbReference>
<dbReference type="InterPro" id="IPR023299">
    <property type="entry name" value="ATPase_P-typ_cyto_dom_N"/>
</dbReference>
<keyword evidence="7" id="KW-0460">Magnesium</keyword>
<dbReference type="GO" id="GO:0015662">
    <property type="term" value="F:P-type ion transporter activity"/>
    <property type="evidence" value="ECO:0007669"/>
    <property type="project" value="UniProtKB-ARBA"/>
</dbReference>
<dbReference type="SUPFAM" id="SSF81653">
    <property type="entry name" value="Calcium ATPase, transduction domain A"/>
    <property type="match status" value="1"/>
</dbReference>
<dbReference type="InterPro" id="IPR001757">
    <property type="entry name" value="P_typ_ATPase"/>
</dbReference>
<comment type="subcellular location">
    <subcellularLocation>
        <location evidence="11">Cell membrane</location>
    </subcellularLocation>
    <subcellularLocation>
        <location evidence="1">Membrane</location>
        <topology evidence="1">Multi-pass membrane protein</topology>
    </subcellularLocation>
</comment>
<feature type="transmembrane region" description="Helical" evidence="11">
    <location>
        <begin position="494"/>
        <end position="513"/>
    </location>
</feature>
<dbReference type="SFLD" id="SFLDG00002">
    <property type="entry name" value="C1.7:_P-type_atpase_like"/>
    <property type="match status" value="1"/>
</dbReference>
<dbReference type="Gene3D" id="3.30.70.100">
    <property type="match status" value="2"/>
</dbReference>
<dbReference type="InterPro" id="IPR008250">
    <property type="entry name" value="ATPase_P-typ_transduc_dom_A_sf"/>
</dbReference>
<dbReference type="InterPro" id="IPR023214">
    <property type="entry name" value="HAD_sf"/>
</dbReference>
<comment type="caution">
    <text evidence="14">The sequence shown here is derived from an EMBL/GenBank/DDBJ whole genome shotgun (WGS) entry which is preliminary data.</text>
</comment>
<dbReference type="CDD" id="cd07551">
    <property type="entry name" value="P-type_ATPase_HM_ZosA_PfeT-like"/>
    <property type="match status" value="1"/>
</dbReference>
<dbReference type="GO" id="GO:0005524">
    <property type="term" value="F:ATP binding"/>
    <property type="evidence" value="ECO:0007669"/>
    <property type="project" value="UniProtKB-UniRule"/>
</dbReference>
<dbReference type="SFLD" id="SFLDF00027">
    <property type="entry name" value="p-type_atpase"/>
    <property type="match status" value="1"/>
</dbReference>
<keyword evidence="11" id="KW-1003">Cell membrane</keyword>
<dbReference type="GO" id="GO:0046872">
    <property type="term" value="F:metal ion binding"/>
    <property type="evidence" value="ECO:0007669"/>
    <property type="project" value="UniProtKB-KW"/>
</dbReference>
<feature type="transmembrane region" description="Helical" evidence="11">
    <location>
        <begin position="276"/>
        <end position="294"/>
    </location>
</feature>
<dbReference type="SUPFAM" id="SSF81665">
    <property type="entry name" value="Calcium ATPase, transmembrane domain M"/>
    <property type="match status" value="1"/>
</dbReference>
<dbReference type="GO" id="GO:0016887">
    <property type="term" value="F:ATP hydrolysis activity"/>
    <property type="evidence" value="ECO:0007669"/>
    <property type="project" value="InterPro"/>
</dbReference>
<evidence type="ECO:0000259" key="13">
    <source>
        <dbReference type="Pfam" id="PF00122"/>
    </source>
</evidence>
<dbReference type="EMBL" id="SGUG01000004">
    <property type="protein sequence ID" value="MDG0861549.1"/>
    <property type="molecule type" value="Genomic_DNA"/>
</dbReference>
<keyword evidence="8" id="KW-1278">Translocase</keyword>
<dbReference type="InterPro" id="IPR018303">
    <property type="entry name" value="ATPase_P-typ_P_site"/>
</dbReference>
<evidence type="ECO:0000256" key="10">
    <source>
        <dbReference type="ARBA" id="ARBA00023136"/>
    </source>
</evidence>
<gene>
    <name evidence="14" type="ORF">EXJ73_03555</name>
</gene>
<dbReference type="AlphaFoldDB" id="A0A9X4LF04"/>
<evidence type="ECO:0000313" key="14">
    <source>
        <dbReference type="EMBL" id="MDG0861549.1"/>
    </source>
</evidence>
<feature type="domain" description="P-type ATPase A" evidence="13">
    <location>
        <begin position="358"/>
        <end position="474"/>
    </location>
</feature>
<feature type="transmembrane region" description="Helical" evidence="11">
    <location>
        <begin position="525"/>
        <end position="549"/>
    </location>
</feature>
<dbReference type="InterPro" id="IPR059000">
    <property type="entry name" value="ATPase_P-type_domA"/>
</dbReference>
<keyword evidence="3 11" id="KW-0812">Transmembrane</keyword>
<dbReference type="GO" id="GO:0030001">
    <property type="term" value="P:metal ion transport"/>
    <property type="evidence" value="ECO:0007669"/>
    <property type="project" value="UniProtKB-ARBA"/>
</dbReference>
<dbReference type="InterPro" id="IPR027256">
    <property type="entry name" value="P-typ_ATPase_IB"/>
</dbReference>
<dbReference type="Gene3D" id="2.70.150.10">
    <property type="entry name" value="Calcium-transporting ATPase, cytoplasmic transduction domain A"/>
    <property type="match status" value="1"/>
</dbReference>
<keyword evidence="10 11" id="KW-0472">Membrane</keyword>
<feature type="transmembrane region" description="Helical" evidence="11">
    <location>
        <begin position="251"/>
        <end position="270"/>
    </location>
</feature>
<evidence type="ECO:0000256" key="8">
    <source>
        <dbReference type="ARBA" id="ARBA00022967"/>
    </source>
</evidence>
<dbReference type="GO" id="GO:0005886">
    <property type="term" value="C:plasma membrane"/>
    <property type="evidence" value="ECO:0007669"/>
    <property type="project" value="UniProtKB-SubCell"/>
</dbReference>
<organism evidence="14 15">
    <name type="scientific">Pelomonas aquatica</name>
    <dbReference type="NCBI Taxonomy" id="431058"/>
    <lineage>
        <taxon>Bacteria</taxon>
        <taxon>Pseudomonadati</taxon>
        <taxon>Pseudomonadota</taxon>
        <taxon>Betaproteobacteria</taxon>
        <taxon>Burkholderiales</taxon>
        <taxon>Sphaerotilaceae</taxon>
        <taxon>Roseateles</taxon>
    </lineage>
</organism>
<dbReference type="PRINTS" id="PR00120">
    <property type="entry name" value="HATPASE"/>
</dbReference>
<evidence type="ECO:0000256" key="7">
    <source>
        <dbReference type="ARBA" id="ARBA00022842"/>
    </source>
</evidence>
<dbReference type="Pfam" id="PF00702">
    <property type="entry name" value="Hydrolase"/>
    <property type="match status" value="1"/>
</dbReference>
<dbReference type="Gene3D" id="1.20.1110.10">
    <property type="entry name" value="Calcium-transporting ATPase, transmembrane domain"/>
    <property type="match status" value="1"/>
</dbReference>
<dbReference type="InterPro" id="IPR051949">
    <property type="entry name" value="Cation_Transport_ATPase"/>
</dbReference>
<dbReference type="Pfam" id="PF00122">
    <property type="entry name" value="E1-E2_ATPase"/>
    <property type="match status" value="1"/>
</dbReference>
<dbReference type="SUPFAM" id="SSF56784">
    <property type="entry name" value="HAD-like"/>
    <property type="match status" value="1"/>
</dbReference>
<keyword evidence="4 11" id="KW-0479">Metal-binding</keyword>
<protein>
    <submittedName>
        <fullName evidence="14">Heavy metal translocating P-type ATPase</fullName>
    </submittedName>
</protein>
<dbReference type="PRINTS" id="PR00119">
    <property type="entry name" value="CATATPASE"/>
</dbReference>
<dbReference type="PANTHER" id="PTHR43079:SF1">
    <property type="entry name" value="CADMIUM_ZINC-TRANSPORTING ATPASE HMA1, CHLOROPLASTIC-RELATED"/>
    <property type="match status" value="1"/>
</dbReference>
<keyword evidence="6 11" id="KW-0067">ATP-binding</keyword>
<dbReference type="InterPro" id="IPR036412">
    <property type="entry name" value="HAD-like_sf"/>
</dbReference>